<dbReference type="CDD" id="cd01647">
    <property type="entry name" value="RT_LTR"/>
    <property type="match status" value="1"/>
</dbReference>
<keyword evidence="6" id="KW-0255">Endonuclease</keyword>
<dbReference type="Pfam" id="PF23055">
    <property type="entry name" value="DUF7041"/>
    <property type="match status" value="1"/>
</dbReference>
<dbReference type="Gene3D" id="1.10.340.70">
    <property type="match status" value="1"/>
</dbReference>
<evidence type="ECO:0000256" key="4">
    <source>
        <dbReference type="ARBA" id="ARBA00022695"/>
    </source>
</evidence>
<evidence type="ECO:0000256" key="1">
    <source>
        <dbReference type="ARBA" id="ARBA00012493"/>
    </source>
</evidence>
<dbReference type="InterPro" id="IPR055469">
    <property type="entry name" value="DUF7041"/>
</dbReference>
<evidence type="ECO:0000256" key="8">
    <source>
        <dbReference type="ARBA" id="ARBA00022842"/>
    </source>
</evidence>
<sequence>MSAVALKLPPFWTNDPSLWFSQVDAQFGTRGISAQRTRFDYVVASLPFEVASELREALIRRTSVPRHTRIQQLLNADELGDRCPSQLLRHRRQLIADSMPTGNDDFLTELFLQRLPPHARAILAPCAQLPLDTIAAIADRVVESLPATVNSISPKSSETQQLRTQIAELQRKVEELTIAATSSHSRATRRLTPTDTPSSQLCWYHRQVHAALRLLGKRITQLMKATHVAGVGSPGRLLFVSDQLSSRRFLVDSGAAVSLFPVAALPKKRQPDSVSLLQAANGTSIATFGTVQLSLHLGLTKPLQWRFLVARVQQAVIGADFLQHYGFHIRMETLTLLHPSTGTVVRGCSSLATRTDGTFSLDQPVCIVDLLHKFPSITFSPDSPGVPTHGVRHYIATVGSPVHARPRRLPPERVEVGSGGRGIICPSDSAWASPLHMVHKKSPNDWRPCGDYRALNRITTPDQYPLSHIHDFTHRLHGATIFTKLDLKDAYHQIPLNPSDVPKTAIITPFGLVEFLRLPFGLRNASQTFQRFIDTVLRGLSFCFAYVDDVLIASTTKEEPLLHLEQVFQRLAANGLVLNLKKCQFLVSHLQFLGHELDSSGIRPTNDTVKLLREFPLAHLHSAAQTILGHDQFLSPLHPRLRWNGSSASQNAHRPKKAQRVELDRRTKYGILPIQGGSCSRHLAFSTGAETAIVVDGSDSAVGAVLQQKVGGDWRPLSFFSKALKPAETRYSTYARVLLAIYLAIKHFPATHDRHSPIQAHHWDFILQYSSDIRHVEGKCNPVADALSRIDSSDIHSIEFSSIPFHQIAAAQAEDKELEQLRASPMLSFQPIVLPMSKDPILCDMSTGSPRPYVPHQFRRDVFLSLHSFAHPGVNATQDLTTKHFLWPPMNRDIRQWTRACLACQRSKVTKHTIAPLQPFPQANGRFKHIHLDLVGLLPVSDGYRYLLTCID</sequence>
<keyword evidence="12" id="KW-0511">Multifunctional enzyme</keyword>
<evidence type="ECO:0000256" key="7">
    <source>
        <dbReference type="ARBA" id="ARBA00022801"/>
    </source>
</evidence>
<dbReference type="InterPro" id="IPR021109">
    <property type="entry name" value="Peptidase_aspartic_dom_sf"/>
</dbReference>
<dbReference type="Gene3D" id="2.40.70.10">
    <property type="entry name" value="Acid Proteases"/>
    <property type="match status" value="1"/>
</dbReference>
<proteinExistence type="predicted"/>
<evidence type="ECO:0000256" key="6">
    <source>
        <dbReference type="ARBA" id="ARBA00022759"/>
    </source>
</evidence>
<protein>
    <recommendedName>
        <fullName evidence="1">RNA-directed DNA polymerase</fullName>
        <ecNumber evidence="1">2.7.7.49</ecNumber>
    </recommendedName>
</protein>
<keyword evidence="2" id="KW-0645">Protease</keyword>
<evidence type="ECO:0000256" key="9">
    <source>
        <dbReference type="ARBA" id="ARBA00022884"/>
    </source>
</evidence>
<evidence type="ECO:0000256" key="2">
    <source>
        <dbReference type="ARBA" id="ARBA00022670"/>
    </source>
</evidence>
<dbReference type="PANTHER" id="PTHR37984">
    <property type="entry name" value="PROTEIN CBG26694"/>
    <property type="match status" value="1"/>
</dbReference>
<dbReference type="PROSITE" id="PS50878">
    <property type="entry name" value="RT_POL"/>
    <property type="match status" value="1"/>
</dbReference>
<dbReference type="Gene3D" id="3.10.10.10">
    <property type="entry name" value="HIV Type 1 Reverse Transcriptase, subunit A, domain 1"/>
    <property type="match status" value="1"/>
</dbReference>
<dbReference type="SUPFAM" id="SSF56672">
    <property type="entry name" value="DNA/RNA polymerases"/>
    <property type="match status" value="1"/>
</dbReference>
<dbReference type="Pfam" id="PF17921">
    <property type="entry name" value="Integrase_H2C2"/>
    <property type="match status" value="1"/>
</dbReference>
<keyword evidence="11" id="KW-0695">RNA-directed DNA polymerase</keyword>
<dbReference type="InterPro" id="IPR043128">
    <property type="entry name" value="Rev_trsase/Diguanyl_cyclase"/>
</dbReference>
<dbReference type="PROSITE" id="PS00141">
    <property type="entry name" value="ASP_PROTEASE"/>
    <property type="match status" value="1"/>
</dbReference>
<keyword evidence="5" id="KW-0540">Nuclease</keyword>
<dbReference type="PANTHER" id="PTHR37984:SF5">
    <property type="entry name" value="PROTEIN NYNRIN-LIKE"/>
    <property type="match status" value="1"/>
</dbReference>
<dbReference type="Gene3D" id="3.10.20.370">
    <property type="match status" value="1"/>
</dbReference>
<evidence type="ECO:0000256" key="5">
    <source>
        <dbReference type="ARBA" id="ARBA00022722"/>
    </source>
</evidence>
<dbReference type="Proteomes" id="UP000030764">
    <property type="component" value="Unassembled WGS sequence"/>
</dbReference>
<keyword evidence="15" id="KW-1185">Reference proteome</keyword>
<name>A0A085LQK1_9BILA</name>
<keyword evidence="4" id="KW-0548">Nucleotidyltransferase</keyword>
<dbReference type="EMBL" id="KL363334">
    <property type="protein sequence ID" value="KFD47247.1"/>
    <property type="molecule type" value="Genomic_DNA"/>
</dbReference>
<evidence type="ECO:0000313" key="15">
    <source>
        <dbReference type="Proteomes" id="UP000030764"/>
    </source>
</evidence>
<evidence type="ECO:0000256" key="10">
    <source>
        <dbReference type="ARBA" id="ARBA00022908"/>
    </source>
</evidence>
<gene>
    <name evidence="14" type="ORF">M513_11847</name>
</gene>
<evidence type="ECO:0000256" key="11">
    <source>
        <dbReference type="ARBA" id="ARBA00022918"/>
    </source>
</evidence>
<dbReference type="GO" id="GO:0004519">
    <property type="term" value="F:endonuclease activity"/>
    <property type="evidence" value="ECO:0007669"/>
    <property type="project" value="UniProtKB-KW"/>
</dbReference>
<evidence type="ECO:0000256" key="3">
    <source>
        <dbReference type="ARBA" id="ARBA00022679"/>
    </source>
</evidence>
<dbReference type="Gene3D" id="3.30.70.270">
    <property type="match status" value="1"/>
</dbReference>
<keyword evidence="7" id="KW-0378">Hydrolase</keyword>
<evidence type="ECO:0000259" key="13">
    <source>
        <dbReference type="PROSITE" id="PS50878"/>
    </source>
</evidence>
<dbReference type="InterPro" id="IPR000477">
    <property type="entry name" value="RT_dom"/>
</dbReference>
<dbReference type="InterPro" id="IPR041577">
    <property type="entry name" value="RT_RNaseH_2"/>
</dbReference>
<keyword evidence="8" id="KW-0460">Magnesium</keyword>
<dbReference type="InterPro" id="IPR050951">
    <property type="entry name" value="Retrovirus_Pol_polyprotein"/>
</dbReference>
<dbReference type="Pfam" id="PF17919">
    <property type="entry name" value="RT_RNaseH_2"/>
    <property type="match status" value="1"/>
</dbReference>
<dbReference type="FunFam" id="3.10.10.10:FF:000007">
    <property type="entry name" value="Retrovirus-related Pol polyprotein from transposon 17.6-like Protein"/>
    <property type="match status" value="1"/>
</dbReference>
<dbReference type="SUPFAM" id="SSF50630">
    <property type="entry name" value="Acid proteases"/>
    <property type="match status" value="1"/>
</dbReference>
<dbReference type="InterPro" id="IPR041588">
    <property type="entry name" value="Integrase_H2C2"/>
</dbReference>
<dbReference type="AlphaFoldDB" id="A0A085LQK1"/>
<reference evidence="14 15" key="1">
    <citation type="journal article" date="2014" name="Nat. Genet.">
        <title>Genome and transcriptome of the porcine whipworm Trichuris suis.</title>
        <authorList>
            <person name="Jex A.R."/>
            <person name="Nejsum P."/>
            <person name="Schwarz E.M."/>
            <person name="Hu L."/>
            <person name="Young N.D."/>
            <person name="Hall R.S."/>
            <person name="Korhonen P.K."/>
            <person name="Liao S."/>
            <person name="Thamsborg S."/>
            <person name="Xia J."/>
            <person name="Xu P."/>
            <person name="Wang S."/>
            <person name="Scheerlinck J.P."/>
            <person name="Hofmann A."/>
            <person name="Sternberg P.W."/>
            <person name="Wang J."/>
            <person name="Gasser R.B."/>
        </authorList>
    </citation>
    <scope>NUCLEOTIDE SEQUENCE [LARGE SCALE GENOMIC DNA]</scope>
    <source>
        <strain evidence="14">DCEP-RM93M</strain>
    </source>
</reference>
<accession>A0A085LQK1</accession>
<dbReference type="EC" id="2.7.7.49" evidence="1"/>
<dbReference type="InterPro" id="IPR043502">
    <property type="entry name" value="DNA/RNA_pol_sf"/>
</dbReference>
<keyword evidence="9" id="KW-0694">RNA-binding</keyword>
<keyword evidence="10" id="KW-0229">DNA integration</keyword>
<dbReference type="GO" id="GO:0006508">
    <property type="term" value="P:proteolysis"/>
    <property type="evidence" value="ECO:0007669"/>
    <property type="project" value="UniProtKB-KW"/>
</dbReference>
<organism evidence="14 15">
    <name type="scientific">Trichuris suis</name>
    <name type="common">pig whipworm</name>
    <dbReference type="NCBI Taxonomy" id="68888"/>
    <lineage>
        <taxon>Eukaryota</taxon>
        <taxon>Metazoa</taxon>
        <taxon>Ecdysozoa</taxon>
        <taxon>Nematoda</taxon>
        <taxon>Enoplea</taxon>
        <taxon>Dorylaimia</taxon>
        <taxon>Trichinellida</taxon>
        <taxon>Trichuridae</taxon>
        <taxon>Trichuris</taxon>
    </lineage>
</organism>
<dbReference type="GO" id="GO:0003723">
    <property type="term" value="F:RNA binding"/>
    <property type="evidence" value="ECO:0007669"/>
    <property type="project" value="UniProtKB-KW"/>
</dbReference>
<dbReference type="InterPro" id="IPR001969">
    <property type="entry name" value="Aspartic_peptidase_AS"/>
</dbReference>
<dbReference type="Pfam" id="PF00078">
    <property type="entry name" value="RVT_1"/>
    <property type="match status" value="1"/>
</dbReference>
<dbReference type="GO" id="GO:0004190">
    <property type="term" value="F:aspartic-type endopeptidase activity"/>
    <property type="evidence" value="ECO:0007669"/>
    <property type="project" value="InterPro"/>
</dbReference>
<feature type="domain" description="Reverse transcriptase" evidence="13">
    <location>
        <begin position="419"/>
        <end position="597"/>
    </location>
</feature>
<dbReference type="CDD" id="cd09274">
    <property type="entry name" value="RNase_HI_RT_Ty3"/>
    <property type="match status" value="1"/>
</dbReference>
<keyword evidence="3" id="KW-0808">Transferase</keyword>
<evidence type="ECO:0000313" key="14">
    <source>
        <dbReference type="EMBL" id="KFD47247.1"/>
    </source>
</evidence>
<dbReference type="GO" id="GO:0003964">
    <property type="term" value="F:RNA-directed DNA polymerase activity"/>
    <property type="evidence" value="ECO:0007669"/>
    <property type="project" value="UniProtKB-KW"/>
</dbReference>
<evidence type="ECO:0000256" key="12">
    <source>
        <dbReference type="ARBA" id="ARBA00023268"/>
    </source>
</evidence>
<dbReference type="GO" id="GO:0015074">
    <property type="term" value="P:DNA integration"/>
    <property type="evidence" value="ECO:0007669"/>
    <property type="project" value="UniProtKB-KW"/>
</dbReference>